<name>A0ABN1GKV1_9ACTN</name>
<feature type="chain" id="PRO_5045632195" description="Gram-positive cocci surface proteins LPxTG domain-containing protein" evidence="2">
    <location>
        <begin position="24"/>
        <end position="328"/>
    </location>
</feature>
<feature type="region of interest" description="Disordered" evidence="1">
    <location>
        <begin position="190"/>
        <end position="295"/>
    </location>
</feature>
<comment type="caution">
    <text evidence="3">The sequence shown here is derived from an EMBL/GenBank/DDBJ whole genome shotgun (WGS) entry which is preliminary data.</text>
</comment>
<dbReference type="EMBL" id="BAAACA010000034">
    <property type="protein sequence ID" value="GAA0613300.1"/>
    <property type="molecule type" value="Genomic_DNA"/>
</dbReference>
<proteinExistence type="predicted"/>
<dbReference type="RefSeq" id="WP_344076641.1">
    <property type="nucleotide sequence ID" value="NZ_BAAACA010000034.1"/>
</dbReference>
<evidence type="ECO:0000313" key="3">
    <source>
        <dbReference type="EMBL" id="GAA0613300.1"/>
    </source>
</evidence>
<sequence>MHFRRTVLVVAAGVMAPTAVLGAAPALAVGSPPTALTLPEPSSDDGKEEREPEGKNERAGGGDDADEGVTVSVRGVPQAFTAGGPWQELTLAVDAQPSEGAREVTFMIVDGAAELNSQHVDVQVRGASEWQDLDPAFGGSTAHYALAVPAGTTEVSIRLRFHADAPLVGFHIGASDGISYDSPWYESRITRATEPGDPGGGEPTDPGTEEPTDPGGQDPTDPGDDGPGDPGSEQPTDPGAEAGAGSPGGTAGTEAGQTGTDGQPQAPEADPATAEGAASGGVGRPADDPTGALAETGLDAATRWQLGVGGTAIALGTALCLYRRRTAA</sequence>
<keyword evidence="4" id="KW-1185">Reference proteome</keyword>
<evidence type="ECO:0000313" key="4">
    <source>
        <dbReference type="Proteomes" id="UP001500668"/>
    </source>
</evidence>
<evidence type="ECO:0008006" key="5">
    <source>
        <dbReference type="Google" id="ProtNLM"/>
    </source>
</evidence>
<keyword evidence="2" id="KW-0732">Signal</keyword>
<gene>
    <name evidence="3" type="ORF">GCM10010394_49060</name>
</gene>
<accession>A0ABN1GKV1</accession>
<feature type="compositionally biased region" description="Low complexity" evidence="1">
    <location>
        <begin position="252"/>
        <end position="263"/>
    </location>
</feature>
<organism evidence="3 4">
    <name type="scientific">Streptomyces crystallinus</name>
    <dbReference type="NCBI Taxonomy" id="68191"/>
    <lineage>
        <taxon>Bacteria</taxon>
        <taxon>Bacillati</taxon>
        <taxon>Actinomycetota</taxon>
        <taxon>Actinomycetes</taxon>
        <taxon>Kitasatosporales</taxon>
        <taxon>Streptomycetaceae</taxon>
        <taxon>Streptomyces</taxon>
    </lineage>
</organism>
<protein>
    <recommendedName>
        <fullName evidence="5">Gram-positive cocci surface proteins LPxTG domain-containing protein</fullName>
    </recommendedName>
</protein>
<feature type="signal peptide" evidence="2">
    <location>
        <begin position="1"/>
        <end position="23"/>
    </location>
</feature>
<evidence type="ECO:0000256" key="1">
    <source>
        <dbReference type="SAM" id="MobiDB-lite"/>
    </source>
</evidence>
<feature type="compositionally biased region" description="Basic and acidic residues" evidence="1">
    <location>
        <begin position="44"/>
        <end position="61"/>
    </location>
</feature>
<dbReference type="Proteomes" id="UP001500668">
    <property type="component" value="Unassembled WGS sequence"/>
</dbReference>
<feature type="region of interest" description="Disordered" evidence="1">
    <location>
        <begin position="29"/>
        <end position="69"/>
    </location>
</feature>
<reference evidence="3 4" key="1">
    <citation type="journal article" date="2019" name="Int. J. Syst. Evol. Microbiol.">
        <title>The Global Catalogue of Microorganisms (GCM) 10K type strain sequencing project: providing services to taxonomists for standard genome sequencing and annotation.</title>
        <authorList>
            <consortium name="The Broad Institute Genomics Platform"/>
            <consortium name="The Broad Institute Genome Sequencing Center for Infectious Disease"/>
            <person name="Wu L."/>
            <person name="Ma J."/>
        </authorList>
    </citation>
    <scope>NUCLEOTIDE SEQUENCE [LARGE SCALE GENOMIC DNA]</scope>
    <source>
        <strain evidence="3 4">JCM 5067</strain>
    </source>
</reference>
<evidence type="ECO:0000256" key="2">
    <source>
        <dbReference type="SAM" id="SignalP"/>
    </source>
</evidence>